<evidence type="ECO:0000313" key="2">
    <source>
        <dbReference type="EMBL" id="ROH88660.1"/>
    </source>
</evidence>
<name>A0A3N0V7A2_9GAMM</name>
<dbReference type="Proteomes" id="UP000282106">
    <property type="component" value="Unassembled WGS sequence"/>
</dbReference>
<gene>
    <name evidence="2" type="ORF">ED208_12640</name>
</gene>
<keyword evidence="3" id="KW-1185">Reference proteome</keyword>
<dbReference type="InterPro" id="IPR018774">
    <property type="entry name" value="Phage_Mu_GpT"/>
</dbReference>
<evidence type="ECO:0000313" key="3">
    <source>
        <dbReference type="Proteomes" id="UP000282106"/>
    </source>
</evidence>
<dbReference type="Pfam" id="PF10124">
    <property type="entry name" value="Mu-like_gpT"/>
    <property type="match status" value="1"/>
</dbReference>
<dbReference type="AlphaFoldDB" id="A0A3N0V7A2"/>
<comment type="caution">
    <text evidence="2">The sequence shown here is derived from an EMBL/GenBank/DDBJ whole genome shotgun (WGS) entry which is preliminary data.</text>
</comment>
<organism evidence="2 3">
    <name type="scientific">Stagnimonas aquatica</name>
    <dbReference type="NCBI Taxonomy" id="2689987"/>
    <lineage>
        <taxon>Bacteria</taxon>
        <taxon>Pseudomonadati</taxon>
        <taxon>Pseudomonadota</taxon>
        <taxon>Gammaproteobacteria</taxon>
        <taxon>Nevskiales</taxon>
        <taxon>Nevskiaceae</taxon>
        <taxon>Stagnimonas</taxon>
    </lineage>
</organism>
<evidence type="ECO:0000259" key="1">
    <source>
        <dbReference type="Pfam" id="PF10124"/>
    </source>
</evidence>
<feature type="domain" description="Bacteriophage Mu GpT" evidence="1">
    <location>
        <begin position="12"/>
        <end position="301"/>
    </location>
</feature>
<dbReference type="InParanoid" id="A0A3N0V7A2"/>
<protein>
    <recommendedName>
        <fullName evidence="1">Bacteriophage Mu GpT domain-containing protein</fullName>
    </recommendedName>
</protein>
<dbReference type="EMBL" id="RJVO01000006">
    <property type="protein sequence ID" value="ROH88660.1"/>
    <property type="molecule type" value="Genomic_DNA"/>
</dbReference>
<proteinExistence type="predicted"/>
<reference evidence="2 3" key="1">
    <citation type="submission" date="2018-10" db="EMBL/GenBank/DDBJ databases">
        <authorList>
            <person name="Chen W.-M."/>
        </authorList>
    </citation>
    <scope>NUCLEOTIDE SEQUENCE [LARGE SCALE GENOMIC DNA]</scope>
    <source>
        <strain evidence="2 3">THS-13</strain>
    </source>
</reference>
<sequence>MSRVAVSPQLMTAIFQGFKALYLKGFEAQEALYQSLVMVVPSNTSKEVYGWLGQSTGFREWIGDRVIQALTTHDFSIANKHFENTVGVNRNQVEDDEYGVLNPVFEQLGMDAKAHPNQVIFELLKAGRTTLCYDGVPFFSANHPTTNAKGGKITQSNLTTEVGGKPTWYVFDTTKAIKPIIWQVRKPYDFVRKDQKEDDIVFFNNQAVYGADARVNAGFALWQLAHACDKDLTSANFKAVRTAMRQLKGDNGRPLAVRPVEIHVPTALESAAELLFDKATINGGETNELYKAAKVVVNPYLD</sequence>
<accession>A0A3N0V7A2</accession>
<dbReference type="RefSeq" id="WP_123212282.1">
    <property type="nucleotide sequence ID" value="NZ_RJVO01000006.1"/>
</dbReference>